<proteinExistence type="predicted"/>
<comment type="caution">
    <text evidence="2">The sequence shown here is derived from an EMBL/GenBank/DDBJ whole genome shotgun (WGS) entry which is preliminary data.</text>
</comment>
<keyword evidence="3" id="KW-1185">Reference proteome</keyword>
<organism evidence="2 3">
    <name type="scientific">Panicum virgatum</name>
    <name type="common">Blackwell switchgrass</name>
    <dbReference type="NCBI Taxonomy" id="38727"/>
    <lineage>
        <taxon>Eukaryota</taxon>
        <taxon>Viridiplantae</taxon>
        <taxon>Streptophyta</taxon>
        <taxon>Embryophyta</taxon>
        <taxon>Tracheophyta</taxon>
        <taxon>Spermatophyta</taxon>
        <taxon>Magnoliopsida</taxon>
        <taxon>Liliopsida</taxon>
        <taxon>Poales</taxon>
        <taxon>Poaceae</taxon>
        <taxon>PACMAD clade</taxon>
        <taxon>Panicoideae</taxon>
        <taxon>Panicodae</taxon>
        <taxon>Paniceae</taxon>
        <taxon>Panicinae</taxon>
        <taxon>Panicum</taxon>
        <taxon>Panicum sect. Hiantes</taxon>
    </lineage>
</organism>
<dbReference type="EMBL" id="CM029038">
    <property type="protein sequence ID" value="KAG2651518.1"/>
    <property type="molecule type" value="Genomic_DNA"/>
</dbReference>
<evidence type="ECO:0000313" key="3">
    <source>
        <dbReference type="Proteomes" id="UP000823388"/>
    </source>
</evidence>
<dbReference type="AlphaFoldDB" id="A0A8T0WXP3"/>
<evidence type="ECO:0000256" key="1">
    <source>
        <dbReference type="SAM" id="MobiDB-lite"/>
    </source>
</evidence>
<gene>
    <name evidence="2" type="ORF">PVAP13_1NG285819</name>
</gene>
<feature type="region of interest" description="Disordered" evidence="1">
    <location>
        <begin position="1"/>
        <end position="69"/>
    </location>
</feature>
<evidence type="ECO:0000313" key="2">
    <source>
        <dbReference type="EMBL" id="KAG2651518.1"/>
    </source>
</evidence>
<protein>
    <submittedName>
        <fullName evidence="2">Uncharacterized protein</fullName>
    </submittedName>
</protein>
<sequence length="114" mass="12670">MIAVDACHEPQGKKKEHGILRSVGSRDEDSRSRELAASASLDSSRPGQQHIPSQYPMMNRPGTERHAPTHDEIRLRLYSTSRPEPGGWRGLGCTCLCRITWATRSLDYSSPGPK</sequence>
<feature type="compositionally biased region" description="Low complexity" evidence="1">
    <location>
        <begin position="35"/>
        <end position="45"/>
    </location>
</feature>
<name>A0A8T0WXP3_PANVG</name>
<feature type="compositionally biased region" description="Basic and acidic residues" evidence="1">
    <location>
        <begin position="1"/>
        <end position="34"/>
    </location>
</feature>
<dbReference type="Proteomes" id="UP000823388">
    <property type="component" value="Chromosome 1N"/>
</dbReference>
<reference evidence="2" key="1">
    <citation type="submission" date="2020-05" db="EMBL/GenBank/DDBJ databases">
        <title>WGS assembly of Panicum virgatum.</title>
        <authorList>
            <person name="Lovell J.T."/>
            <person name="Jenkins J."/>
            <person name="Shu S."/>
            <person name="Juenger T.E."/>
            <person name="Schmutz J."/>
        </authorList>
    </citation>
    <scope>NUCLEOTIDE SEQUENCE</scope>
    <source>
        <strain evidence="2">AP13</strain>
    </source>
</reference>
<accession>A0A8T0WXP3</accession>